<dbReference type="Gene3D" id="1.10.150.50">
    <property type="entry name" value="Transcription Factor, Ets-1"/>
    <property type="match status" value="1"/>
</dbReference>
<accession>A0AAV2Q889</accession>
<dbReference type="AlphaFoldDB" id="A0AAV2Q889"/>
<feature type="region of interest" description="Disordered" evidence="4">
    <location>
        <begin position="734"/>
        <end position="774"/>
    </location>
</feature>
<dbReference type="SMART" id="SM00413">
    <property type="entry name" value="ETS"/>
    <property type="match status" value="1"/>
</dbReference>
<keyword evidence="7" id="KW-1185">Reference proteome</keyword>
<dbReference type="InterPro" id="IPR013761">
    <property type="entry name" value="SAM/pointed_sf"/>
</dbReference>
<feature type="compositionally biased region" description="Basic and acidic residues" evidence="4">
    <location>
        <begin position="676"/>
        <end position="687"/>
    </location>
</feature>
<feature type="region of interest" description="Disordered" evidence="4">
    <location>
        <begin position="667"/>
        <end position="694"/>
    </location>
</feature>
<feature type="compositionally biased region" description="Polar residues" evidence="4">
    <location>
        <begin position="306"/>
        <end position="324"/>
    </location>
</feature>
<dbReference type="InterPro" id="IPR036390">
    <property type="entry name" value="WH_DNA-bd_sf"/>
</dbReference>
<evidence type="ECO:0000313" key="7">
    <source>
        <dbReference type="Proteomes" id="UP001497623"/>
    </source>
</evidence>
<dbReference type="InterPro" id="IPR000418">
    <property type="entry name" value="Ets_dom"/>
</dbReference>
<dbReference type="InterPro" id="IPR003118">
    <property type="entry name" value="Pointed_dom"/>
</dbReference>
<feature type="region of interest" description="Disordered" evidence="4">
    <location>
        <begin position="155"/>
        <end position="188"/>
    </location>
</feature>
<feature type="compositionally biased region" description="Polar residues" evidence="4">
    <location>
        <begin position="155"/>
        <end position="173"/>
    </location>
</feature>
<dbReference type="EMBL" id="CAXKWB010004049">
    <property type="protein sequence ID" value="CAL4071823.1"/>
    <property type="molecule type" value="Genomic_DNA"/>
</dbReference>
<evidence type="ECO:0000259" key="5">
    <source>
        <dbReference type="PROSITE" id="PS50061"/>
    </source>
</evidence>
<comment type="caution">
    <text evidence="6">The sequence shown here is derived from an EMBL/GenBank/DDBJ whole genome shotgun (WGS) entry which is preliminary data.</text>
</comment>
<dbReference type="GO" id="GO:0043565">
    <property type="term" value="F:sequence-specific DNA binding"/>
    <property type="evidence" value="ECO:0007669"/>
    <property type="project" value="InterPro"/>
</dbReference>
<dbReference type="Proteomes" id="UP001497623">
    <property type="component" value="Unassembled WGS sequence"/>
</dbReference>
<dbReference type="SUPFAM" id="SSF47769">
    <property type="entry name" value="SAM/Pointed domain"/>
    <property type="match status" value="1"/>
</dbReference>
<dbReference type="Gene3D" id="1.10.10.10">
    <property type="entry name" value="Winged helix-like DNA-binding domain superfamily/Winged helix DNA-binding domain"/>
    <property type="match status" value="1"/>
</dbReference>
<evidence type="ECO:0000256" key="4">
    <source>
        <dbReference type="SAM" id="MobiDB-lite"/>
    </source>
</evidence>
<comment type="similarity">
    <text evidence="1 3">Belongs to the ETS family.</text>
</comment>
<dbReference type="FunFam" id="1.10.10.10:FF:001336">
    <property type="entry name" value="Epithelium specific ets factor 3, ese3, putative"/>
    <property type="match status" value="1"/>
</dbReference>
<dbReference type="InterPro" id="IPR046328">
    <property type="entry name" value="ETS_fam"/>
</dbReference>
<dbReference type="Pfam" id="PF00178">
    <property type="entry name" value="Ets"/>
    <property type="match status" value="1"/>
</dbReference>
<dbReference type="PROSITE" id="PS50061">
    <property type="entry name" value="ETS_DOMAIN_3"/>
    <property type="match status" value="1"/>
</dbReference>
<keyword evidence="3" id="KW-0539">Nucleus</keyword>
<feature type="compositionally biased region" description="Basic and acidic residues" evidence="4">
    <location>
        <begin position="736"/>
        <end position="746"/>
    </location>
</feature>
<evidence type="ECO:0000256" key="1">
    <source>
        <dbReference type="ARBA" id="ARBA00005562"/>
    </source>
</evidence>
<proteinExistence type="inferred from homology"/>
<reference evidence="6 7" key="1">
    <citation type="submission" date="2024-05" db="EMBL/GenBank/DDBJ databases">
        <authorList>
            <person name="Wallberg A."/>
        </authorList>
    </citation>
    <scope>NUCLEOTIDE SEQUENCE [LARGE SCALE GENOMIC DNA]</scope>
</reference>
<organism evidence="6 7">
    <name type="scientific">Meganyctiphanes norvegica</name>
    <name type="common">Northern krill</name>
    <name type="synonym">Thysanopoda norvegica</name>
    <dbReference type="NCBI Taxonomy" id="48144"/>
    <lineage>
        <taxon>Eukaryota</taxon>
        <taxon>Metazoa</taxon>
        <taxon>Ecdysozoa</taxon>
        <taxon>Arthropoda</taxon>
        <taxon>Crustacea</taxon>
        <taxon>Multicrustacea</taxon>
        <taxon>Malacostraca</taxon>
        <taxon>Eumalacostraca</taxon>
        <taxon>Eucarida</taxon>
        <taxon>Euphausiacea</taxon>
        <taxon>Euphausiidae</taxon>
        <taxon>Meganyctiphanes</taxon>
    </lineage>
</organism>
<dbReference type="PANTHER" id="PTHR11849">
    <property type="entry name" value="ETS"/>
    <property type="match status" value="1"/>
</dbReference>
<dbReference type="GO" id="GO:0005634">
    <property type="term" value="C:nucleus"/>
    <property type="evidence" value="ECO:0007669"/>
    <property type="project" value="UniProtKB-SubCell"/>
</dbReference>
<name>A0AAV2Q889_MEGNR</name>
<dbReference type="Pfam" id="PF02198">
    <property type="entry name" value="SAM_PNT"/>
    <property type="match status" value="1"/>
</dbReference>
<evidence type="ECO:0000313" key="6">
    <source>
        <dbReference type="EMBL" id="CAL4071823.1"/>
    </source>
</evidence>
<keyword evidence="2 3" id="KW-0238">DNA-binding</keyword>
<dbReference type="SUPFAM" id="SSF46785">
    <property type="entry name" value="Winged helix' DNA-binding domain"/>
    <property type="match status" value="1"/>
</dbReference>
<dbReference type="InterPro" id="IPR036388">
    <property type="entry name" value="WH-like_DNA-bd_sf"/>
</dbReference>
<gene>
    <name evidence="6" type="ORF">MNOR_LOCUS8658</name>
</gene>
<dbReference type="GO" id="GO:0000981">
    <property type="term" value="F:DNA-binding transcription factor activity, RNA polymerase II-specific"/>
    <property type="evidence" value="ECO:0007669"/>
    <property type="project" value="TreeGrafter"/>
</dbReference>
<feature type="domain" description="ETS" evidence="5">
    <location>
        <begin position="777"/>
        <end position="859"/>
    </location>
</feature>
<dbReference type="PANTHER" id="PTHR11849:SF190">
    <property type="entry name" value="ETS-DOMAIN PROTEIN"/>
    <property type="match status" value="1"/>
</dbReference>
<evidence type="ECO:0000256" key="2">
    <source>
        <dbReference type="ARBA" id="ARBA00023125"/>
    </source>
</evidence>
<dbReference type="PRINTS" id="PR00454">
    <property type="entry name" value="ETSDOMAIN"/>
</dbReference>
<protein>
    <recommendedName>
        <fullName evidence="5">ETS domain-containing protein</fullName>
    </recommendedName>
</protein>
<dbReference type="GO" id="GO:0030154">
    <property type="term" value="P:cell differentiation"/>
    <property type="evidence" value="ECO:0007669"/>
    <property type="project" value="TreeGrafter"/>
</dbReference>
<sequence length="877" mass="100682">MSKIHPQASSFTASYKQTPKFKSFLLKEHANEEARWPNNKSADNNTDVSVSDVYNQTRPVDYSCVYVKENQLANNLVDYSSMPPLVSIDHSAVHQQLSKATASQIPLKKRSKQYESLWTPTAAGDLPLSPVTLPESPQSLSLLEDSDNDKINELTQSTQQSDNLSESPLSGSTGKLIELSLSNNNPGDPLYSPTSPGNLTQQYIHSYHQYQPRPYTRPIEYPVNVPSLPYSHRPLHPVNHSNYTSKGNQVNKYFFPLGGPIPSRKVAEELKATQLDLFRDSYRLSTASPHAFAPYRKPRILNKSMDTFNDMSHTPTENQPSQPSHGPKYGIHDLHNGSLNLCREPNRQTFIPQRPSAFKKSLPSFLDPDCSSSHPSAHVNSIEKIESSNDDYIRQKHISEWTFSEVVTYMSRKQDSMNLKFNFTPLSGITGRELMSFSPDILNAVAPGHGEKLYIMLRELQHEQDKCFSKKYNEIKRDCQAQLDQTYKNEEYTKNINELKSVSEALRNPQRRNSIADSVRRSYELDLSPANISKPTYFSIEPKLAQRDCVTSHANPHIDYMVRSPHEYKQMVSLENLHSPREFKPRESLENVHSPLDYKHRDSLENLPSPLEYQQRESFENIQSPLEYKHSKSYENLKSPQEIRPSEYLRYSYDILGSNEDYDIYNDMKCSPHSSRRSEHYPEHTREGYQVPNIPSQEQYMVDISSASSSHQLPSAARKSYAFLHSPEYSIANLSPEKRSSGDGEASKPAPVPTVKRGPGRPRKPENELKRKKKRTGRLWEFIRNLLHDPETCPSLVKWENAEEGVFRFVQAEKVAKMWGMRKHNSDMNYEKLSRAMRYYYKGGVFEIVAGRRLVYKFGKAAKNWRPSDPNFPNFQR</sequence>
<evidence type="ECO:0000256" key="3">
    <source>
        <dbReference type="RuleBase" id="RU004019"/>
    </source>
</evidence>
<feature type="region of interest" description="Disordered" evidence="4">
    <location>
        <begin position="306"/>
        <end position="336"/>
    </location>
</feature>
<comment type="subcellular location">
    <subcellularLocation>
        <location evidence="3">Nucleus</location>
    </subcellularLocation>
</comment>